<feature type="domain" description="Bacterial type II secretion system protein E" evidence="3">
    <location>
        <begin position="195"/>
        <end position="209"/>
    </location>
</feature>
<dbReference type="STRING" id="1117647.M5M_05700"/>
<gene>
    <name evidence="4" type="ordered locus">M5M_05700</name>
</gene>
<dbReference type="GO" id="GO:0016887">
    <property type="term" value="F:ATP hydrolysis activity"/>
    <property type="evidence" value="ECO:0007669"/>
    <property type="project" value="InterPro"/>
</dbReference>
<dbReference type="EMBL" id="CP003746">
    <property type="protein sequence ID" value="AFU98345.1"/>
    <property type="molecule type" value="Genomic_DNA"/>
</dbReference>
<dbReference type="InterPro" id="IPR027417">
    <property type="entry name" value="P-loop_NTPase"/>
</dbReference>
<evidence type="ECO:0000256" key="2">
    <source>
        <dbReference type="SAM" id="MobiDB-lite"/>
    </source>
</evidence>
<dbReference type="eggNOG" id="COG5008">
    <property type="taxonomic scope" value="Bacteria"/>
</dbReference>
<name>K4KJG3_SIMAS</name>
<dbReference type="Pfam" id="PF00437">
    <property type="entry name" value="T2SSE"/>
    <property type="match status" value="1"/>
</dbReference>
<dbReference type="InterPro" id="IPR006321">
    <property type="entry name" value="PilT/PilU"/>
</dbReference>
<dbReference type="InterPro" id="IPR050921">
    <property type="entry name" value="T4SS_GSP_E_ATPase"/>
</dbReference>
<dbReference type="AlphaFoldDB" id="K4KJG3"/>
<dbReference type="Gene3D" id="3.30.450.90">
    <property type="match status" value="1"/>
</dbReference>
<comment type="similarity">
    <text evidence="1">Belongs to the GSP E family.</text>
</comment>
<dbReference type="Gene3D" id="3.40.50.300">
    <property type="entry name" value="P-loop containing nucleotide triphosphate hydrolases"/>
    <property type="match status" value="1"/>
</dbReference>
<dbReference type="OrthoDB" id="9804785at2"/>
<feature type="compositionally biased region" description="Acidic residues" evidence="2">
    <location>
        <begin position="384"/>
        <end position="393"/>
    </location>
</feature>
<dbReference type="PANTHER" id="PTHR30486">
    <property type="entry name" value="TWITCHING MOTILITY PROTEIN PILT"/>
    <property type="match status" value="1"/>
</dbReference>
<evidence type="ECO:0000256" key="1">
    <source>
        <dbReference type="ARBA" id="ARBA00006611"/>
    </source>
</evidence>
<feature type="region of interest" description="Disordered" evidence="2">
    <location>
        <begin position="354"/>
        <end position="393"/>
    </location>
</feature>
<keyword evidence="5" id="KW-1185">Reference proteome</keyword>
<sequence length="393" mass="43720">MTTPIDNYLNILAKKDGSDLYLSAGAPPCAKFQGQLKPLSQTPYKSGEIDAIAQALMDDAQRAVFEEELEMNLAVSIAGVGRFRINIFKQRNEVSIVARNINTEIPKFENLGLPEVLKEVIMTKRGLVLFVGGTGSGKSTSLAALIDHRNSNSGGHIITIEDPVEYVHRHKKSIINQREVGVDTRSFRNALKNTLRQAPDVILIGEIRDRETMEHALEFADTGHLAISTLHANNANQALERIINFFPEERRPQLLLSLSQNLRAFVSQRLIPTIDGKRCAAVEVLLGTKTIQEMIYQSRFHEIKEIMEKSENLGMQTFDGALFHLYVAGKISHDNAIANADSANNLRLRIKLHEKGEASTAPKPQEQSSQESKPLSFGNLTLEAMDEDEDEPE</sequence>
<dbReference type="CDD" id="cd01131">
    <property type="entry name" value="PilT"/>
    <property type="match status" value="1"/>
</dbReference>
<dbReference type="HOGENOM" id="CLU_013446_4_0_6"/>
<proteinExistence type="inferred from homology"/>
<dbReference type="RefSeq" id="WP_015046518.1">
    <property type="nucleotide sequence ID" value="NC_018868.3"/>
</dbReference>
<dbReference type="SUPFAM" id="SSF52540">
    <property type="entry name" value="P-loop containing nucleoside triphosphate hydrolases"/>
    <property type="match status" value="1"/>
</dbReference>
<dbReference type="Proteomes" id="UP000000466">
    <property type="component" value="Chromosome"/>
</dbReference>
<evidence type="ECO:0000259" key="3">
    <source>
        <dbReference type="PROSITE" id="PS00662"/>
    </source>
</evidence>
<organism evidence="4 5">
    <name type="scientific">Simiduia agarivorans (strain DSM 21679 / JCM 13881 / BCRC 17597 / SA1)</name>
    <dbReference type="NCBI Taxonomy" id="1117647"/>
    <lineage>
        <taxon>Bacteria</taxon>
        <taxon>Pseudomonadati</taxon>
        <taxon>Pseudomonadota</taxon>
        <taxon>Gammaproteobacteria</taxon>
        <taxon>Cellvibrionales</taxon>
        <taxon>Cellvibrionaceae</taxon>
        <taxon>Simiduia</taxon>
    </lineage>
</organism>
<dbReference type="KEGG" id="saga:M5M_05700"/>
<dbReference type="NCBIfam" id="TIGR01420">
    <property type="entry name" value="pilT_fam"/>
    <property type="match status" value="1"/>
</dbReference>
<evidence type="ECO:0000313" key="4">
    <source>
        <dbReference type="EMBL" id="AFU98345.1"/>
    </source>
</evidence>
<dbReference type="GO" id="GO:0005524">
    <property type="term" value="F:ATP binding"/>
    <property type="evidence" value="ECO:0007669"/>
    <property type="project" value="InterPro"/>
</dbReference>
<accession>K4KJG3</accession>
<protein>
    <submittedName>
        <fullName evidence="4">Sodium:galactoside symporter</fullName>
    </submittedName>
</protein>
<dbReference type="PROSITE" id="PS00662">
    <property type="entry name" value="T2SP_E"/>
    <property type="match status" value="1"/>
</dbReference>
<dbReference type="InterPro" id="IPR001482">
    <property type="entry name" value="T2SS/T4SS_dom"/>
</dbReference>
<evidence type="ECO:0000313" key="5">
    <source>
        <dbReference type="Proteomes" id="UP000000466"/>
    </source>
</evidence>
<dbReference type="PANTHER" id="PTHR30486:SF12">
    <property type="entry name" value="TYPE IV PILUS ATPASE PILU"/>
    <property type="match status" value="1"/>
</dbReference>
<reference evidence="4 5" key="1">
    <citation type="journal article" date="2013" name="Genome Announc.">
        <title>Complete genome sequence of Simiduia agarivorans SA1(T), a marine bacterium able to degrade a variety of polysaccharides.</title>
        <authorList>
            <person name="Lin S.Y."/>
            <person name="Shieh W.Y."/>
            <person name="Chen J.S."/>
            <person name="Tang S.L."/>
        </authorList>
    </citation>
    <scope>NUCLEOTIDE SEQUENCE [LARGE SCALE GENOMIC DNA]</scope>
    <source>
        <strain evidence="5">DSM 21679 / JCM 13881 / BCRC 17597 / SA1</strain>
    </source>
</reference>